<dbReference type="Proteomes" id="UP000507222">
    <property type="component" value="Unassembled WGS sequence"/>
</dbReference>
<reference evidence="1 3" key="2">
    <citation type="submission" date="2020-05" db="EMBL/GenBank/DDBJ databases">
        <authorList>
            <person name="Campoy J."/>
            <person name="Schneeberger K."/>
            <person name="Spophaly S."/>
        </authorList>
    </citation>
    <scope>NUCLEOTIDE SEQUENCE [LARGE SCALE GENOMIC DNA]</scope>
    <source>
        <strain evidence="1">PruArmRojPasFocal</strain>
    </source>
</reference>
<dbReference type="EMBL" id="CAEKDK010000002">
    <property type="protein sequence ID" value="CAB4268636.1"/>
    <property type="molecule type" value="Genomic_DNA"/>
</dbReference>
<dbReference type="EMBL" id="CAEKKB010000002">
    <property type="protein sequence ID" value="CAB4299009.1"/>
    <property type="molecule type" value="Genomic_DNA"/>
</dbReference>
<proteinExistence type="predicted"/>
<dbReference type="Proteomes" id="UP000507245">
    <property type="component" value="Unassembled WGS sequence"/>
</dbReference>
<keyword evidence="4" id="KW-1185">Reference proteome</keyword>
<name>A0A6J5TX28_PRUAR</name>
<protein>
    <submittedName>
        <fullName evidence="1">Uncharacterized protein</fullName>
    </submittedName>
</protein>
<evidence type="ECO:0000313" key="2">
    <source>
        <dbReference type="EMBL" id="CAB4299009.1"/>
    </source>
</evidence>
<gene>
    <name evidence="1" type="ORF">CURHAP_LOCUS12571</name>
    <name evidence="2" type="ORF">ORAREDHAP_LOCUS12188</name>
</gene>
<reference evidence="4" key="1">
    <citation type="journal article" date="2020" name="Genome Biol.">
        <title>Gamete binning: chromosome-level and haplotype-resolved genome assembly enabled by high-throughput single-cell sequencing of gamete genomes.</title>
        <authorList>
            <person name="Campoy J.A."/>
            <person name="Sun H."/>
            <person name="Goel M."/>
            <person name="Jiao W.-B."/>
            <person name="Folz-Donahue K."/>
            <person name="Wang N."/>
            <person name="Rubio M."/>
            <person name="Liu C."/>
            <person name="Kukat C."/>
            <person name="Ruiz D."/>
            <person name="Huettel B."/>
            <person name="Schneeberger K."/>
        </authorList>
    </citation>
    <scope>NUCLEOTIDE SEQUENCE [LARGE SCALE GENOMIC DNA]</scope>
    <source>
        <strain evidence="4">cv. Rojo Pasion</strain>
    </source>
</reference>
<accession>A0A6J5TX28</accession>
<dbReference type="OrthoDB" id="10626162at2759"/>
<evidence type="ECO:0000313" key="4">
    <source>
        <dbReference type="Proteomes" id="UP000507245"/>
    </source>
</evidence>
<organism evidence="1 3">
    <name type="scientific">Prunus armeniaca</name>
    <name type="common">Apricot</name>
    <name type="synonym">Armeniaca vulgaris</name>
    <dbReference type="NCBI Taxonomy" id="36596"/>
    <lineage>
        <taxon>Eukaryota</taxon>
        <taxon>Viridiplantae</taxon>
        <taxon>Streptophyta</taxon>
        <taxon>Embryophyta</taxon>
        <taxon>Tracheophyta</taxon>
        <taxon>Spermatophyta</taxon>
        <taxon>Magnoliopsida</taxon>
        <taxon>eudicotyledons</taxon>
        <taxon>Gunneridae</taxon>
        <taxon>Pentapetalae</taxon>
        <taxon>rosids</taxon>
        <taxon>fabids</taxon>
        <taxon>Rosales</taxon>
        <taxon>Rosaceae</taxon>
        <taxon>Amygdaloideae</taxon>
        <taxon>Amygdaleae</taxon>
        <taxon>Prunus</taxon>
    </lineage>
</organism>
<evidence type="ECO:0000313" key="1">
    <source>
        <dbReference type="EMBL" id="CAB4268636.1"/>
    </source>
</evidence>
<sequence length="139" mass="16021">MILKLDMLNLWPFLNCLHKLGRAAKRLKESDFVHDSSQKSFTASQRIFRWPFLNCLHKLGRAAKRLKESNFVRDSSQESFTASQRIFRVSEQHRKVFVFGSFLSARKNLDRGDSGAVFPRDVVAFSELLAQIGQSRETS</sequence>
<evidence type="ECO:0000313" key="3">
    <source>
        <dbReference type="Proteomes" id="UP000507222"/>
    </source>
</evidence>
<dbReference type="AlphaFoldDB" id="A0A6J5TX28"/>